<accession>A0A8S9IPA7</accession>
<comment type="caution">
    <text evidence="3">The sequence shown here is derived from an EMBL/GenBank/DDBJ whole genome shotgun (WGS) entry which is preliminary data.</text>
</comment>
<dbReference type="EMBL" id="QGKY02001015">
    <property type="protein sequence ID" value="KAF2571940.1"/>
    <property type="molecule type" value="Genomic_DNA"/>
</dbReference>
<evidence type="ECO:0000313" key="3">
    <source>
        <dbReference type="EMBL" id="KAF2571940.1"/>
    </source>
</evidence>
<evidence type="ECO:0000259" key="2">
    <source>
        <dbReference type="Pfam" id="PF20167"/>
    </source>
</evidence>
<sequence>MLTTGTTTLDHLLTIGQCPSSSWGLGFQGSTSKSAEETVFVKGSHAKAQVNILELEKPSNQVAELSILKNSDQEMLSLKRAMTEHERMQKQFELKVSHLNDLLIKGMDKSKLLENQLAENLKRVRTLTTGTTTMDHLLTIGQCPSSSWGLGFQGSASKFAEETVFVKGSSKEKEIQVSTKVQIDNQKSGNMKKTTTTQRGNECHFCGKRGHSVKFCYFRRNQYQRAWRMNLCFMEPSLYGHVWIAKRDLYLKYKQRVSTVSHFEKNELRTDAEQPIICNFATLSTETDSIVQLTPPIFSIVQSLDSLVKDTHLGPGCCNIFGLSGLNEETQERLSENRQKENIVSHANKNKKGKARNDGYSFWSWMTQHSDSDFDHCPDWAGLMSTLRDSSAWSETDPQDVYTVFPDHTYDCAIGAKRLRRRVLASDTVPPPEHIEPEVEPLSDEESSDDIPDEAPVAVDTPENRSKEQRYAESRNVIKLKISDNLSDVRRIVTGAGLIHTLTDIDPYQPNVVRDFIANLPEAEERDDGVAVYVRGSLVDFSPSLINSLYSIPGFEEDPYWMDENVDEVCGFLTDGRIRRWENMSSSPLQIRFVYMLHHNDGFDFGKLVYDQIMAMAGNTTTEKTRCIMFPTLIHQVILFQRNIPPDTLNDEFTGTPKLAVKDIKAGRGSGADSSAASLEEDINHTIAGLKVIRVRLRRGDYVHMSLILRLMKTRRRMEMMKTRKRIEASLNDDCVTSKFL</sequence>
<feature type="domain" description="Putative plant transposon protein" evidence="2">
    <location>
        <begin position="499"/>
        <end position="637"/>
    </location>
</feature>
<protein>
    <recommendedName>
        <fullName evidence="2">Putative plant transposon protein domain-containing protein</fullName>
    </recommendedName>
</protein>
<gene>
    <name evidence="3" type="ORF">F2Q70_00002102</name>
</gene>
<organism evidence="3">
    <name type="scientific">Brassica cretica</name>
    <name type="common">Mustard</name>
    <dbReference type="NCBI Taxonomy" id="69181"/>
    <lineage>
        <taxon>Eukaryota</taxon>
        <taxon>Viridiplantae</taxon>
        <taxon>Streptophyta</taxon>
        <taxon>Embryophyta</taxon>
        <taxon>Tracheophyta</taxon>
        <taxon>Spermatophyta</taxon>
        <taxon>Magnoliopsida</taxon>
        <taxon>eudicotyledons</taxon>
        <taxon>Gunneridae</taxon>
        <taxon>Pentapetalae</taxon>
        <taxon>rosids</taxon>
        <taxon>malvids</taxon>
        <taxon>Brassicales</taxon>
        <taxon>Brassicaceae</taxon>
        <taxon>Brassiceae</taxon>
        <taxon>Brassica</taxon>
    </lineage>
</organism>
<reference evidence="3" key="1">
    <citation type="submission" date="2019-12" db="EMBL/GenBank/DDBJ databases">
        <title>Genome sequencing and annotation of Brassica cretica.</title>
        <authorList>
            <person name="Studholme D.J."/>
            <person name="Sarris P.F."/>
        </authorList>
    </citation>
    <scope>NUCLEOTIDE SEQUENCE</scope>
    <source>
        <strain evidence="3">PFS-102/07</strain>
        <tissue evidence="3">Leaf</tissue>
    </source>
</reference>
<dbReference type="Pfam" id="PF20167">
    <property type="entry name" value="Transposase_32"/>
    <property type="match status" value="1"/>
</dbReference>
<feature type="region of interest" description="Disordered" evidence="1">
    <location>
        <begin position="427"/>
        <end position="470"/>
    </location>
</feature>
<dbReference type="AlphaFoldDB" id="A0A8S9IPA7"/>
<proteinExistence type="predicted"/>
<name>A0A8S9IPA7_BRACR</name>
<evidence type="ECO:0000256" key="1">
    <source>
        <dbReference type="SAM" id="MobiDB-lite"/>
    </source>
</evidence>
<feature type="compositionally biased region" description="Acidic residues" evidence="1">
    <location>
        <begin position="438"/>
        <end position="453"/>
    </location>
</feature>
<dbReference type="InterPro" id="IPR046796">
    <property type="entry name" value="Transposase_32_dom"/>
</dbReference>